<dbReference type="Gene3D" id="3.40.50.300">
    <property type="entry name" value="P-loop containing nucleotide triphosphate hydrolases"/>
    <property type="match status" value="1"/>
</dbReference>
<dbReference type="InterPro" id="IPR027417">
    <property type="entry name" value="P-loop_NTPase"/>
</dbReference>
<protein>
    <submittedName>
        <fullName evidence="3">ATPase</fullName>
    </submittedName>
</protein>
<dbReference type="AlphaFoldDB" id="A0A2N1J019"/>
<dbReference type="Pfam" id="PF13635">
    <property type="entry name" value="DUF4143"/>
    <property type="match status" value="1"/>
</dbReference>
<dbReference type="Pfam" id="PF13173">
    <property type="entry name" value="AAA_14"/>
    <property type="match status" value="1"/>
</dbReference>
<dbReference type="OrthoDB" id="9801684at2"/>
<evidence type="ECO:0000313" key="4">
    <source>
        <dbReference type="Proteomes" id="UP000233248"/>
    </source>
</evidence>
<dbReference type="PANTHER" id="PTHR33295:SF8">
    <property type="entry name" value="AAA+ ATPASE DOMAIN-CONTAINING PROTEIN"/>
    <property type="match status" value="1"/>
</dbReference>
<comment type="caution">
    <text evidence="3">The sequence shown here is derived from an EMBL/GenBank/DDBJ whole genome shotgun (WGS) entry which is preliminary data.</text>
</comment>
<dbReference type="Proteomes" id="UP000233248">
    <property type="component" value="Unassembled WGS sequence"/>
</dbReference>
<gene>
    <name evidence="3" type="ORF">CP960_12160</name>
</gene>
<keyword evidence="4" id="KW-1185">Reference proteome</keyword>
<dbReference type="InterPro" id="IPR025420">
    <property type="entry name" value="DUF4143"/>
</dbReference>
<name>A0A2N1J019_9BACT</name>
<dbReference type="PANTHER" id="PTHR33295">
    <property type="entry name" value="ATPASE"/>
    <property type="match status" value="1"/>
</dbReference>
<dbReference type="InterPro" id="IPR041682">
    <property type="entry name" value="AAA_14"/>
</dbReference>
<organism evidence="3 4">
    <name type="scientific">Malaciobacter halophilus</name>
    <dbReference type="NCBI Taxonomy" id="197482"/>
    <lineage>
        <taxon>Bacteria</taxon>
        <taxon>Pseudomonadati</taxon>
        <taxon>Campylobacterota</taxon>
        <taxon>Epsilonproteobacteria</taxon>
        <taxon>Campylobacterales</taxon>
        <taxon>Arcobacteraceae</taxon>
        <taxon>Malaciobacter</taxon>
    </lineage>
</organism>
<evidence type="ECO:0000313" key="3">
    <source>
        <dbReference type="EMBL" id="PKI79908.1"/>
    </source>
</evidence>
<sequence length="416" mass="49668">MDKILNEQNRHWFGEKKSYIIREKFQTLVDFLPLKQIITITGIRRCGKSTLAKTAINYLIDKGVNPLNILFVNLEQPFFLEYRDDATFLEKIYEEYLKLANPNGKTYVVFDEIQFFQNWEVYIKSKYESSNIKFIITGSNSSMLSTELATLLTGRSLNIHLDTFSFKEFLSYKQIDYSSKLQRINNKIQIARAKDEYLKWGGFYEVFEIKDEFAKKSLLVSYIRNIIYRDIVPRYNIRNSQTIEKLFFYLINNTTNPLNYTTLANTFDISDKTIKEYISYFEEAFMIKRIDKYHTKPKEKIKSIKKLYMKDNGFFQIATKKTPQLGALLENFVFNYLSSKSDELTYLKDNYEVDFYDEKCLYQVCYNIEDKKTRQRELRVFDYFSHISSNAKLITYDTNEENEKIKILSFENFIFE</sequence>
<evidence type="ECO:0000259" key="2">
    <source>
        <dbReference type="Pfam" id="PF13635"/>
    </source>
</evidence>
<evidence type="ECO:0000259" key="1">
    <source>
        <dbReference type="Pfam" id="PF13173"/>
    </source>
</evidence>
<dbReference type="EMBL" id="NXIF01000052">
    <property type="protein sequence ID" value="PKI79908.1"/>
    <property type="molecule type" value="Genomic_DNA"/>
</dbReference>
<reference evidence="3 4" key="1">
    <citation type="submission" date="2017-09" db="EMBL/GenBank/DDBJ databases">
        <title>Genomics of the genus Arcobacter.</title>
        <authorList>
            <person name="Perez-Cataluna A."/>
            <person name="Figueras M.J."/>
            <person name="Salas-Masso N."/>
        </authorList>
    </citation>
    <scope>NUCLEOTIDE SEQUENCE [LARGE SCALE GENOMIC DNA]</scope>
    <source>
        <strain evidence="3 4">DSM 18005</strain>
    </source>
</reference>
<dbReference type="SUPFAM" id="SSF52540">
    <property type="entry name" value="P-loop containing nucleoside triphosphate hydrolases"/>
    <property type="match status" value="1"/>
</dbReference>
<feature type="domain" description="AAA" evidence="1">
    <location>
        <begin position="35"/>
        <end position="170"/>
    </location>
</feature>
<proteinExistence type="predicted"/>
<accession>A0A2N1J019</accession>
<feature type="domain" description="DUF4143" evidence="2">
    <location>
        <begin position="229"/>
        <end position="356"/>
    </location>
</feature>